<dbReference type="OrthoDB" id="9815501at2"/>
<dbReference type="PATRIC" id="fig|298794.3.peg.4675"/>
<gene>
    <name evidence="3" type="ORF">VQ02_05110</name>
</gene>
<protein>
    <recommendedName>
        <fullName evidence="5">CopG family transcriptional regulator</fullName>
    </recommendedName>
</protein>
<name>A0A0J6T2I3_9HYPH</name>
<dbReference type="CDD" id="cd22231">
    <property type="entry name" value="RHH_NikR_HicB-like"/>
    <property type="match status" value="1"/>
</dbReference>
<dbReference type="InterPro" id="IPR022789">
    <property type="entry name" value="ParD"/>
</dbReference>
<dbReference type="GO" id="GO:0006355">
    <property type="term" value="P:regulation of DNA-templated transcription"/>
    <property type="evidence" value="ECO:0007669"/>
    <property type="project" value="InterPro"/>
</dbReference>
<evidence type="ECO:0000256" key="2">
    <source>
        <dbReference type="SAM" id="MobiDB-lite"/>
    </source>
</evidence>
<dbReference type="Proteomes" id="UP000035955">
    <property type="component" value="Unassembled WGS sequence"/>
</dbReference>
<sequence length="63" mass="6637">MNVSLSPELHAFVADRLATGRFASASEVVRAGLRLLQEDERRRGAPQGAMPSSVSGEGGRTAL</sequence>
<comment type="caution">
    <text evidence="3">The sequence shown here is derived from an EMBL/GenBank/DDBJ whole genome shotgun (WGS) entry which is preliminary data.</text>
</comment>
<feature type="region of interest" description="Disordered" evidence="2">
    <location>
        <begin position="39"/>
        <end position="63"/>
    </location>
</feature>
<dbReference type="Pfam" id="PF03693">
    <property type="entry name" value="ParD_antitoxin"/>
    <property type="match status" value="1"/>
</dbReference>
<evidence type="ECO:0000313" key="4">
    <source>
        <dbReference type="Proteomes" id="UP000035955"/>
    </source>
</evidence>
<dbReference type="AlphaFoldDB" id="A0A0J6T2I3"/>
<keyword evidence="4" id="KW-1185">Reference proteome</keyword>
<accession>A0A0J6T2I3</accession>
<evidence type="ECO:0008006" key="5">
    <source>
        <dbReference type="Google" id="ProtNLM"/>
    </source>
</evidence>
<dbReference type="NCBIfam" id="TIGR02606">
    <property type="entry name" value="antidote_CC2985"/>
    <property type="match status" value="1"/>
</dbReference>
<reference evidence="3 4" key="1">
    <citation type="submission" date="2015-03" db="EMBL/GenBank/DDBJ databases">
        <title>Genome sequencing of Methylobacterium variabile DSM 16961.</title>
        <authorList>
            <person name="Chaudhry V."/>
            <person name="Patil P.B."/>
        </authorList>
    </citation>
    <scope>NUCLEOTIDE SEQUENCE [LARGE SCALE GENOMIC DNA]</scope>
    <source>
        <strain evidence="3 4">DSM 16961</strain>
    </source>
</reference>
<keyword evidence="1" id="KW-1277">Toxin-antitoxin system</keyword>
<evidence type="ECO:0000313" key="3">
    <source>
        <dbReference type="EMBL" id="KMO41610.1"/>
    </source>
</evidence>
<dbReference type="Gene3D" id="6.10.10.120">
    <property type="entry name" value="Antitoxin ParD1-like"/>
    <property type="match status" value="1"/>
</dbReference>
<evidence type="ECO:0000256" key="1">
    <source>
        <dbReference type="ARBA" id="ARBA00022649"/>
    </source>
</evidence>
<dbReference type="InterPro" id="IPR038296">
    <property type="entry name" value="ParD_sf"/>
</dbReference>
<dbReference type="EMBL" id="LABY01000030">
    <property type="protein sequence ID" value="KMO41610.1"/>
    <property type="molecule type" value="Genomic_DNA"/>
</dbReference>
<proteinExistence type="predicted"/>
<organism evidence="3 4">
    <name type="scientific">Methylobacterium variabile</name>
    <dbReference type="NCBI Taxonomy" id="298794"/>
    <lineage>
        <taxon>Bacteria</taxon>
        <taxon>Pseudomonadati</taxon>
        <taxon>Pseudomonadota</taxon>
        <taxon>Alphaproteobacteria</taxon>
        <taxon>Hyphomicrobiales</taxon>
        <taxon>Methylobacteriaceae</taxon>
        <taxon>Methylobacterium</taxon>
    </lineage>
</organism>
<dbReference type="SUPFAM" id="SSF47598">
    <property type="entry name" value="Ribbon-helix-helix"/>
    <property type="match status" value="1"/>
</dbReference>
<dbReference type="InterPro" id="IPR010985">
    <property type="entry name" value="Ribbon_hlx_hlx"/>
</dbReference>